<evidence type="ECO:0000313" key="1">
    <source>
        <dbReference type="EMBL" id="SDE08183.1"/>
    </source>
</evidence>
<keyword evidence="2" id="KW-1185">Reference proteome</keyword>
<protein>
    <submittedName>
        <fullName evidence="1">Uncharacterized protein</fullName>
    </submittedName>
</protein>
<dbReference type="STRING" id="938405.SAMN02927895_03424"/>
<dbReference type="Proteomes" id="UP000198925">
    <property type="component" value="Unassembled WGS sequence"/>
</dbReference>
<dbReference type="AlphaFoldDB" id="A0A1G7A0M8"/>
<organism evidence="1 2">
    <name type="scientific">Belnapia rosea</name>
    <dbReference type="NCBI Taxonomy" id="938405"/>
    <lineage>
        <taxon>Bacteria</taxon>
        <taxon>Pseudomonadati</taxon>
        <taxon>Pseudomonadota</taxon>
        <taxon>Alphaproteobacteria</taxon>
        <taxon>Acetobacterales</taxon>
        <taxon>Roseomonadaceae</taxon>
        <taxon>Belnapia</taxon>
    </lineage>
</organism>
<dbReference type="EMBL" id="FMZX01000018">
    <property type="protein sequence ID" value="SDE08183.1"/>
    <property type="molecule type" value="Genomic_DNA"/>
</dbReference>
<proteinExistence type="predicted"/>
<sequence>MADDENESETEFHLLEGWMLGALLFPLAMEEVERVPVANDQD</sequence>
<name>A0A1G7A0M8_9PROT</name>
<accession>A0A1G7A0M8</accession>
<dbReference type="RefSeq" id="WP_256336927.1">
    <property type="nucleotide sequence ID" value="NZ_FMXZ01000010.1"/>
</dbReference>
<gene>
    <name evidence="1" type="ORF">SAMN04487779_101830</name>
</gene>
<reference evidence="1 2" key="1">
    <citation type="submission" date="2016-10" db="EMBL/GenBank/DDBJ databases">
        <authorList>
            <person name="de Groot N.N."/>
        </authorList>
    </citation>
    <scope>NUCLEOTIDE SEQUENCE [LARGE SCALE GENOMIC DNA]</scope>
    <source>
        <strain evidence="1 2">CPCC 100156</strain>
    </source>
</reference>
<evidence type="ECO:0000313" key="2">
    <source>
        <dbReference type="Proteomes" id="UP000198925"/>
    </source>
</evidence>